<feature type="signal peptide" evidence="1">
    <location>
        <begin position="1"/>
        <end position="20"/>
    </location>
</feature>
<evidence type="ECO:0000256" key="1">
    <source>
        <dbReference type="SAM" id="SignalP"/>
    </source>
</evidence>
<dbReference type="Proteomes" id="UP000019267">
    <property type="component" value="Chromosome"/>
</dbReference>
<dbReference type="EMBL" id="CP006681">
    <property type="protein sequence ID" value="AHI52896.1"/>
    <property type="molecule type" value="Genomic_DNA"/>
</dbReference>
<name>W6A7D7_9MOLU</name>
<protein>
    <recommendedName>
        <fullName evidence="4">Lipoprotein</fullName>
    </recommendedName>
</protein>
<organism evidence="2 3">
    <name type="scientific">Spiroplasma culicicola AES-1</name>
    <dbReference type="NCBI Taxonomy" id="1276246"/>
    <lineage>
        <taxon>Bacteria</taxon>
        <taxon>Bacillati</taxon>
        <taxon>Mycoplasmatota</taxon>
        <taxon>Mollicutes</taxon>
        <taxon>Entomoplasmatales</taxon>
        <taxon>Spiroplasmataceae</taxon>
        <taxon>Spiroplasma</taxon>
    </lineage>
</organism>
<dbReference type="HOGENOM" id="CLU_1057297_0_0_14"/>
<gene>
    <name evidence="2" type="ORF">SCULI_v1c05550</name>
</gene>
<keyword evidence="3" id="KW-1185">Reference proteome</keyword>
<feature type="chain" id="PRO_5004876976" description="Lipoprotein" evidence="1">
    <location>
        <begin position="21"/>
        <end position="263"/>
    </location>
</feature>
<accession>W6A7D7</accession>
<keyword evidence="1" id="KW-0732">Signal</keyword>
<dbReference type="STRING" id="1276246.SCULI_v1c05550"/>
<reference evidence="2 3" key="1">
    <citation type="journal article" date="2014" name="Genome Biol. Evol.">
        <title>Molecular evolution of the substrate utilization strategies and putative virulence factors in mosquito-associated Spiroplasma species.</title>
        <authorList>
            <person name="Chang T.H."/>
            <person name="Lo W.S."/>
            <person name="Ku C."/>
            <person name="Chen L.L."/>
            <person name="Kuo C.H."/>
        </authorList>
    </citation>
    <scope>NUCLEOTIDE SEQUENCE [LARGE SCALE GENOMIC DNA]</scope>
    <source>
        <strain evidence="2">AES-1</strain>
    </source>
</reference>
<sequence>MKKILAMLSALSLTATPITAVVACGDNDPTTSRTSYDVVDDIKDMIVEKISLDTEKIYEIQTEVYNPLKDLLEDKDILAIDGLQDVNTSINGLTPENEYSIVIKSFTTSSGGDDFATNANYNLWSIAIQYWYAQKDENGNLSFNSRYFSNYDLAFKAAKQQLTVTYNGQIIEQNGAIEFDGNSFDIKLTKGKNRENMDSNVKVEGIENYFTVTQKPEGGNYPTGNTLTFTPKEISELTEDTKVVINAPSFIPFTFTIKTNSIK</sequence>
<dbReference type="NCBIfam" id="NF038029">
    <property type="entry name" value="LP_plasma"/>
    <property type="match status" value="1"/>
</dbReference>
<evidence type="ECO:0000313" key="3">
    <source>
        <dbReference type="Proteomes" id="UP000019267"/>
    </source>
</evidence>
<dbReference type="InterPro" id="IPR054816">
    <property type="entry name" value="Lipoprotein_mollicutes-type_CS"/>
</dbReference>
<dbReference type="PROSITE" id="PS51257">
    <property type="entry name" value="PROKAR_LIPOPROTEIN"/>
    <property type="match status" value="1"/>
</dbReference>
<proteinExistence type="predicted"/>
<evidence type="ECO:0000313" key="2">
    <source>
        <dbReference type="EMBL" id="AHI52896.1"/>
    </source>
</evidence>
<evidence type="ECO:0008006" key="4">
    <source>
        <dbReference type="Google" id="ProtNLM"/>
    </source>
</evidence>
<dbReference type="RefSeq" id="WP_025363132.1">
    <property type="nucleotide sequence ID" value="NZ_CP006681.1"/>
</dbReference>
<dbReference type="KEGG" id="scq:SCULI_v1c05550"/>
<dbReference type="AlphaFoldDB" id="W6A7D7"/>
<dbReference type="PATRIC" id="fig|1276246.3.peg.553"/>